<dbReference type="PANTHER" id="PTHR45772">
    <property type="entry name" value="CONSERVED COMPONENT OF ABC TRANSPORTER FOR NATURAL AMINO ACIDS-RELATED"/>
    <property type="match status" value="1"/>
</dbReference>
<evidence type="ECO:0000256" key="3">
    <source>
        <dbReference type="ARBA" id="ARBA00022840"/>
    </source>
</evidence>
<dbReference type="OrthoDB" id="9779872at2"/>
<sequence>MSAETVLAATGITKRFGGLVALAEVDLSVGDGEFVALIGPNGAGKSTLLNVLTGLSAPTSGHIVLDGRDVTRLPTHRRIRAGLGRTFQHGRLFPRLSVVENIMVGAANRTGRSESALRRHALAQLGRMGLEHMADQPISALSYGNRRMVELTRVLAGEPRVLLLDEPAAGLNLGEVEDLMARLRAIRAEDRVAVVLIEHNMGMVMRLAERVVVLNFGRRIAEGTPAEVQADPAVLAAYLGEGAAHAGH</sequence>
<dbReference type="EMBL" id="SACP01000042">
    <property type="protein sequence ID" value="RVU13799.1"/>
    <property type="molecule type" value="Genomic_DNA"/>
</dbReference>
<dbReference type="InterPro" id="IPR051120">
    <property type="entry name" value="ABC_AA/LPS_Transport"/>
</dbReference>
<dbReference type="GO" id="GO:0005886">
    <property type="term" value="C:plasma membrane"/>
    <property type="evidence" value="ECO:0007669"/>
    <property type="project" value="TreeGrafter"/>
</dbReference>
<evidence type="ECO:0000256" key="2">
    <source>
        <dbReference type="ARBA" id="ARBA00022741"/>
    </source>
</evidence>
<dbReference type="SUPFAM" id="SSF52540">
    <property type="entry name" value="P-loop containing nucleoside triphosphate hydrolases"/>
    <property type="match status" value="1"/>
</dbReference>
<keyword evidence="3 5" id="KW-0067">ATP-binding</keyword>
<gene>
    <name evidence="5" type="ORF">EOE48_26220</name>
</gene>
<dbReference type="AlphaFoldDB" id="A0A3S2XFY7"/>
<dbReference type="CDD" id="cd03219">
    <property type="entry name" value="ABC_Mj1267_LivG_branched"/>
    <property type="match status" value="1"/>
</dbReference>
<evidence type="ECO:0000256" key="1">
    <source>
        <dbReference type="ARBA" id="ARBA00022448"/>
    </source>
</evidence>
<dbReference type="GO" id="GO:0005524">
    <property type="term" value="F:ATP binding"/>
    <property type="evidence" value="ECO:0007669"/>
    <property type="project" value="UniProtKB-KW"/>
</dbReference>
<dbReference type="PANTHER" id="PTHR45772:SF9">
    <property type="entry name" value="CONSERVED COMPONENT OF ABC TRANSPORTER FOR NATURAL AMINO ACIDS"/>
    <property type="match status" value="1"/>
</dbReference>
<dbReference type="FunFam" id="3.40.50.300:FF:000421">
    <property type="entry name" value="Branched-chain amino acid ABC transporter ATP-binding protein"/>
    <property type="match status" value="1"/>
</dbReference>
<dbReference type="Proteomes" id="UP000286997">
    <property type="component" value="Unassembled WGS sequence"/>
</dbReference>
<dbReference type="SMART" id="SM00382">
    <property type="entry name" value="AAA"/>
    <property type="match status" value="1"/>
</dbReference>
<evidence type="ECO:0000259" key="4">
    <source>
        <dbReference type="PROSITE" id="PS50893"/>
    </source>
</evidence>
<dbReference type="InterPro" id="IPR003439">
    <property type="entry name" value="ABC_transporter-like_ATP-bd"/>
</dbReference>
<dbReference type="InterPro" id="IPR003593">
    <property type="entry name" value="AAA+_ATPase"/>
</dbReference>
<name>A0A3S2XFY7_9HYPH</name>
<evidence type="ECO:0000313" key="6">
    <source>
        <dbReference type="Proteomes" id="UP000286997"/>
    </source>
</evidence>
<accession>A0A3S2XFY7</accession>
<dbReference type="Gene3D" id="3.40.50.300">
    <property type="entry name" value="P-loop containing nucleotide triphosphate hydrolases"/>
    <property type="match status" value="1"/>
</dbReference>
<dbReference type="InterPro" id="IPR032823">
    <property type="entry name" value="BCA_ABC_TP_C"/>
</dbReference>
<dbReference type="PROSITE" id="PS50893">
    <property type="entry name" value="ABC_TRANSPORTER_2"/>
    <property type="match status" value="1"/>
</dbReference>
<protein>
    <submittedName>
        <fullName evidence="5">ABC transporter ATP-binding protein</fullName>
    </submittedName>
</protein>
<feature type="domain" description="ABC transporter" evidence="4">
    <location>
        <begin position="7"/>
        <end position="241"/>
    </location>
</feature>
<dbReference type="Pfam" id="PF00005">
    <property type="entry name" value="ABC_tran"/>
    <property type="match status" value="1"/>
</dbReference>
<keyword evidence="6" id="KW-1185">Reference proteome</keyword>
<reference evidence="5 6" key="1">
    <citation type="submission" date="2019-01" db="EMBL/GenBank/DDBJ databases">
        <authorList>
            <person name="Chen W.-M."/>
        </authorList>
    </citation>
    <scope>NUCLEOTIDE SEQUENCE [LARGE SCALE GENOMIC DNA]</scope>
    <source>
        <strain evidence="5 6">TER-1</strain>
    </source>
</reference>
<evidence type="ECO:0000313" key="5">
    <source>
        <dbReference type="EMBL" id="RVU13799.1"/>
    </source>
</evidence>
<comment type="caution">
    <text evidence="5">The sequence shown here is derived from an EMBL/GenBank/DDBJ whole genome shotgun (WGS) entry which is preliminary data.</text>
</comment>
<dbReference type="Pfam" id="PF12399">
    <property type="entry name" value="BCA_ABC_TP_C"/>
    <property type="match status" value="1"/>
</dbReference>
<proteinExistence type="predicted"/>
<dbReference type="InterPro" id="IPR027417">
    <property type="entry name" value="P-loop_NTPase"/>
</dbReference>
<dbReference type="GO" id="GO:0016887">
    <property type="term" value="F:ATP hydrolysis activity"/>
    <property type="evidence" value="ECO:0007669"/>
    <property type="project" value="InterPro"/>
</dbReference>
<organism evidence="5 6">
    <name type="scientific">Methylobacterium oryzihabitans</name>
    <dbReference type="NCBI Taxonomy" id="2499852"/>
    <lineage>
        <taxon>Bacteria</taxon>
        <taxon>Pseudomonadati</taxon>
        <taxon>Pseudomonadota</taxon>
        <taxon>Alphaproteobacteria</taxon>
        <taxon>Hyphomicrobiales</taxon>
        <taxon>Methylobacteriaceae</taxon>
        <taxon>Methylobacterium</taxon>
    </lineage>
</organism>
<keyword evidence="1" id="KW-0813">Transport</keyword>
<keyword evidence="2" id="KW-0547">Nucleotide-binding</keyword>